<evidence type="ECO:0000313" key="3">
    <source>
        <dbReference type="EMBL" id="MBO0931422.1"/>
    </source>
</evidence>
<evidence type="ECO:0000256" key="1">
    <source>
        <dbReference type="ARBA" id="ARBA00022801"/>
    </source>
</evidence>
<dbReference type="Gene3D" id="2.60.40.10">
    <property type="entry name" value="Immunoglobulins"/>
    <property type="match status" value="1"/>
</dbReference>
<dbReference type="Pfam" id="PF03629">
    <property type="entry name" value="SASA"/>
    <property type="match status" value="2"/>
</dbReference>
<dbReference type="GO" id="GO:0001681">
    <property type="term" value="F:sialate O-acetylesterase activity"/>
    <property type="evidence" value="ECO:0007669"/>
    <property type="project" value="InterPro"/>
</dbReference>
<comment type="caution">
    <text evidence="3">The sequence shown here is derived from an EMBL/GenBank/DDBJ whole genome shotgun (WGS) entry which is preliminary data.</text>
</comment>
<dbReference type="Gene3D" id="3.40.50.1110">
    <property type="entry name" value="SGNH hydrolase"/>
    <property type="match status" value="2"/>
</dbReference>
<proteinExistence type="predicted"/>
<dbReference type="InterPro" id="IPR036514">
    <property type="entry name" value="SGNH_hydro_sf"/>
</dbReference>
<dbReference type="GO" id="GO:0005975">
    <property type="term" value="P:carbohydrate metabolic process"/>
    <property type="evidence" value="ECO:0007669"/>
    <property type="project" value="TreeGrafter"/>
</dbReference>
<dbReference type="PANTHER" id="PTHR22901">
    <property type="entry name" value="SIALATE O-ACETYLESTERASE"/>
    <property type="match status" value="1"/>
</dbReference>
<name>A0A939G321_9BACT</name>
<organism evidence="3 4">
    <name type="scientific">Fibrella aquatilis</name>
    <dbReference type="NCBI Taxonomy" id="2817059"/>
    <lineage>
        <taxon>Bacteria</taxon>
        <taxon>Pseudomonadati</taxon>
        <taxon>Bacteroidota</taxon>
        <taxon>Cytophagia</taxon>
        <taxon>Cytophagales</taxon>
        <taxon>Spirosomataceae</taxon>
        <taxon>Fibrella</taxon>
    </lineage>
</organism>
<gene>
    <name evidence="3" type="ORF">J2I48_10480</name>
</gene>
<feature type="domain" description="Sialate O-acetylesterase" evidence="2">
    <location>
        <begin position="81"/>
        <end position="184"/>
    </location>
</feature>
<feature type="domain" description="Sialate O-acetylesterase" evidence="2">
    <location>
        <begin position="373"/>
        <end position="505"/>
    </location>
</feature>
<evidence type="ECO:0000313" key="4">
    <source>
        <dbReference type="Proteomes" id="UP000664795"/>
    </source>
</evidence>
<keyword evidence="4" id="KW-1185">Reference proteome</keyword>
<dbReference type="InterPro" id="IPR013783">
    <property type="entry name" value="Ig-like_fold"/>
</dbReference>
<dbReference type="AlphaFoldDB" id="A0A939G321"/>
<accession>A0A939G321</accession>
<keyword evidence="1" id="KW-0378">Hydrolase</keyword>
<dbReference type="EMBL" id="JAFMYU010000006">
    <property type="protein sequence ID" value="MBO0931422.1"/>
    <property type="molecule type" value="Genomic_DNA"/>
</dbReference>
<reference evidence="3 4" key="1">
    <citation type="submission" date="2021-03" db="EMBL/GenBank/DDBJ databases">
        <title>Fibrella sp. HMF5036 genome sequencing and assembly.</title>
        <authorList>
            <person name="Kang H."/>
            <person name="Kim H."/>
            <person name="Bae S."/>
            <person name="Joh K."/>
        </authorList>
    </citation>
    <scope>NUCLEOTIDE SEQUENCE [LARGE SCALE GENOMIC DNA]</scope>
    <source>
        <strain evidence="3 4">HMF5036</strain>
    </source>
</reference>
<dbReference type="Proteomes" id="UP000664795">
    <property type="component" value="Unassembled WGS sequence"/>
</dbReference>
<dbReference type="SUPFAM" id="SSF52266">
    <property type="entry name" value="SGNH hydrolase"/>
    <property type="match status" value="1"/>
</dbReference>
<protein>
    <submittedName>
        <fullName evidence="3">Sialate O-acetylesterase</fullName>
    </submittedName>
</protein>
<dbReference type="InterPro" id="IPR039329">
    <property type="entry name" value="SIAE"/>
</dbReference>
<evidence type="ECO:0000259" key="2">
    <source>
        <dbReference type="Pfam" id="PF03629"/>
    </source>
</evidence>
<dbReference type="PANTHER" id="PTHR22901:SF0">
    <property type="entry name" value="SIALATE O-ACETYLESTERASE"/>
    <property type="match status" value="1"/>
</dbReference>
<dbReference type="InterPro" id="IPR005181">
    <property type="entry name" value="SASA"/>
</dbReference>
<sequence>MARLFSDHVVLQRQQPIPVWGWTKPGETVKVTLAGQTQQAKADASGEWLVRFAPLEAGGPHTLVVTAKSGSAQATDVLIGEVWLCSGQSNMEWSVKQADHFSAEKKNANFPQIRHFRVEHELALTPQTELTAGDWQVASAQTVGDFTAVGFFFARELYQKLNVPIGLLHSSWGGSQVEGWISKEGMMSNAELRPTVQNLPTNWTAADSLTDLKLRQQLKVPANLTPADEARYLEPGYDFAGWRKADPMGQWEWKDMRGFTGQGYMTRPVTIPDELVAVPTTLALAENDSPNQVYINGKLAWEGAVKGVRKISIPAGTWRAGENRILVKMGGVTDPAWYGLGLRGTADDLYVSAGDQRVSLANNWRILPAFGEKHTYKRFMNNVAVSLYNAMIAPLEPFALRGVLWYQGETNAGRAYQYRQSFPLLITDWRQRFGQNMSFYFVQLSSFGANQSSNQGSNWAELREAQTMTLSLPKTGMAVTTDVGNAKDIHPTNKQDVGHRLALNALKLDFGQNVNYASPMYDKAAFEGGRAIVTFKNADVGLVVKDKYGYLKGFELAGADKVFHYAQAQINGNTVVVSSPNVAKPVAVRYAWADSPEEANLFSTDGLPANSFRTDTWPGVTISAKFE</sequence>